<feature type="compositionally biased region" description="Polar residues" evidence="8">
    <location>
        <begin position="1070"/>
        <end position="1079"/>
    </location>
</feature>
<dbReference type="SUPFAM" id="SSF47384">
    <property type="entry name" value="Homodimeric domain of signal transducing histidine kinase"/>
    <property type="match status" value="1"/>
</dbReference>
<dbReference type="PRINTS" id="PR00344">
    <property type="entry name" value="BCTRLSENSOR"/>
</dbReference>
<dbReference type="STRING" id="1121485.GCA_000426485_01912"/>
<protein>
    <recommendedName>
        <fullName evidence="2">histidine kinase</fullName>
        <ecNumber evidence="2">2.7.13.3</ecNumber>
    </recommendedName>
</protein>
<feature type="modified residue" description="4-aspartylphosphate" evidence="7">
    <location>
        <position position="1136"/>
    </location>
</feature>
<keyword evidence="14" id="KW-1185">Reference proteome</keyword>
<dbReference type="SMART" id="SM00342">
    <property type="entry name" value="HTH_ARAC"/>
    <property type="match status" value="1"/>
</dbReference>
<feature type="domain" description="HTH araC/xylS-type" evidence="10">
    <location>
        <begin position="1235"/>
        <end position="1334"/>
    </location>
</feature>
<dbReference type="PANTHER" id="PTHR43547">
    <property type="entry name" value="TWO-COMPONENT HISTIDINE KINASE"/>
    <property type="match status" value="1"/>
</dbReference>
<evidence type="ECO:0000313" key="13">
    <source>
        <dbReference type="EMBL" id="TFD96470.1"/>
    </source>
</evidence>
<dbReference type="EMBL" id="SOML01000005">
    <property type="protein sequence ID" value="TFD96470.1"/>
    <property type="molecule type" value="Genomic_DNA"/>
</dbReference>
<dbReference type="Pfam" id="PF02518">
    <property type="entry name" value="HATPase_c"/>
    <property type="match status" value="1"/>
</dbReference>
<evidence type="ECO:0000256" key="1">
    <source>
        <dbReference type="ARBA" id="ARBA00000085"/>
    </source>
</evidence>
<evidence type="ECO:0000313" key="14">
    <source>
        <dbReference type="Proteomes" id="UP000297861"/>
    </source>
</evidence>
<gene>
    <name evidence="13" type="ORF">E2605_09915</name>
</gene>
<dbReference type="SUPFAM" id="SSF55874">
    <property type="entry name" value="ATPase domain of HSP90 chaperone/DNA topoisomerase II/histidine kinase"/>
    <property type="match status" value="1"/>
</dbReference>
<dbReference type="InterPro" id="IPR011123">
    <property type="entry name" value="Y_Y_Y"/>
</dbReference>
<comment type="caution">
    <text evidence="13">The sequence shown here is derived from an EMBL/GenBank/DDBJ whole genome shotgun (WGS) entry which is preliminary data.</text>
</comment>
<dbReference type="InterPro" id="IPR004358">
    <property type="entry name" value="Sig_transdc_His_kin-like_C"/>
</dbReference>
<dbReference type="InterPro" id="IPR036890">
    <property type="entry name" value="HATPase_C_sf"/>
</dbReference>
<feature type="domain" description="Response regulatory" evidence="12">
    <location>
        <begin position="1087"/>
        <end position="1203"/>
    </location>
</feature>
<dbReference type="PROSITE" id="PS01124">
    <property type="entry name" value="HTH_ARAC_FAMILY_2"/>
    <property type="match status" value="1"/>
</dbReference>
<evidence type="ECO:0000259" key="10">
    <source>
        <dbReference type="PROSITE" id="PS01124"/>
    </source>
</evidence>
<dbReference type="Gene3D" id="3.40.50.2300">
    <property type="match status" value="1"/>
</dbReference>
<evidence type="ECO:0000259" key="11">
    <source>
        <dbReference type="PROSITE" id="PS50109"/>
    </source>
</evidence>
<dbReference type="InterPro" id="IPR011047">
    <property type="entry name" value="Quinoprotein_ADH-like_sf"/>
</dbReference>
<dbReference type="Proteomes" id="UP000297861">
    <property type="component" value="Unassembled WGS sequence"/>
</dbReference>
<dbReference type="InterPro" id="IPR009057">
    <property type="entry name" value="Homeodomain-like_sf"/>
</dbReference>
<dbReference type="CDD" id="cd17574">
    <property type="entry name" value="REC_OmpR"/>
    <property type="match status" value="1"/>
</dbReference>
<evidence type="ECO:0000256" key="4">
    <source>
        <dbReference type="ARBA" id="ARBA00023015"/>
    </source>
</evidence>
<dbReference type="SUPFAM" id="SSF63829">
    <property type="entry name" value="Calcium-dependent phosphotriesterase"/>
    <property type="match status" value="1"/>
</dbReference>
<dbReference type="InterPro" id="IPR003594">
    <property type="entry name" value="HATPase_dom"/>
</dbReference>
<dbReference type="SUPFAM" id="SSF52172">
    <property type="entry name" value="CheY-like"/>
    <property type="match status" value="1"/>
</dbReference>
<dbReference type="GO" id="GO:0000155">
    <property type="term" value="F:phosphorelay sensor kinase activity"/>
    <property type="evidence" value="ECO:0007669"/>
    <property type="project" value="InterPro"/>
</dbReference>
<accession>A0A4Y8L5X0</accession>
<dbReference type="RefSeq" id="WP_134436337.1">
    <property type="nucleotide sequence ID" value="NZ_SOML01000005.1"/>
</dbReference>
<keyword evidence="6" id="KW-0804">Transcription</keyword>
<dbReference type="InterPro" id="IPR036097">
    <property type="entry name" value="HisK_dim/P_sf"/>
</dbReference>
<dbReference type="InterPro" id="IPR018062">
    <property type="entry name" value="HTH_AraC-typ_CS"/>
</dbReference>
<dbReference type="InterPro" id="IPR011006">
    <property type="entry name" value="CheY-like_superfamily"/>
</dbReference>
<keyword evidence="9" id="KW-0472">Membrane</keyword>
<keyword evidence="13" id="KW-0418">Kinase</keyword>
<dbReference type="SMART" id="SM00387">
    <property type="entry name" value="HATPase_c"/>
    <property type="match status" value="1"/>
</dbReference>
<dbReference type="PROSITE" id="PS50110">
    <property type="entry name" value="RESPONSE_REGULATORY"/>
    <property type="match status" value="1"/>
</dbReference>
<feature type="compositionally biased region" description="Basic and acidic residues" evidence="8">
    <location>
        <begin position="1059"/>
        <end position="1069"/>
    </location>
</feature>
<dbReference type="SUPFAM" id="SSF50998">
    <property type="entry name" value="Quinoprotein alcohol dehydrogenase-like"/>
    <property type="match status" value="1"/>
</dbReference>
<dbReference type="InterPro" id="IPR011110">
    <property type="entry name" value="Reg_prop"/>
</dbReference>
<dbReference type="FunFam" id="1.10.287.130:FF:000045">
    <property type="entry name" value="Two-component system sensor histidine kinase/response regulator"/>
    <property type="match status" value="1"/>
</dbReference>
<dbReference type="Pfam" id="PF07495">
    <property type="entry name" value="Y_Y_Y"/>
    <property type="match status" value="1"/>
</dbReference>
<dbReference type="SMART" id="SM00448">
    <property type="entry name" value="REC"/>
    <property type="match status" value="1"/>
</dbReference>
<feature type="domain" description="Histidine kinase" evidence="11">
    <location>
        <begin position="839"/>
        <end position="1055"/>
    </location>
</feature>
<dbReference type="SMART" id="SM00388">
    <property type="entry name" value="HisKA"/>
    <property type="match status" value="1"/>
</dbReference>
<feature type="region of interest" description="Disordered" evidence="8">
    <location>
        <begin position="1057"/>
        <end position="1079"/>
    </location>
</feature>
<dbReference type="Pfam" id="PF00512">
    <property type="entry name" value="HisKA"/>
    <property type="match status" value="1"/>
</dbReference>
<organism evidence="13 14">
    <name type="scientific">Dysgonomonas capnocytophagoides</name>
    <dbReference type="NCBI Taxonomy" id="45254"/>
    <lineage>
        <taxon>Bacteria</taxon>
        <taxon>Pseudomonadati</taxon>
        <taxon>Bacteroidota</taxon>
        <taxon>Bacteroidia</taxon>
        <taxon>Bacteroidales</taxon>
        <taxon>Dysgonomonadaceae</taxon>
        <taxon>Dysgonomonas</taxon>
    </lineage>
</organism>
<keyword evidence="9" id="KW-0812">Transmembrane</keyword>
<dbReference type="FunFam" id="2.60.40.10:FF:000791">
    <property type="entry name" value="Two-component system sensor histidine kinase/response regulator"/>
    <property type="match status" value="1"/>
</dbReference>
<keyword evidence="3 7" id="KW-0597">Phosphoprotein</keyword>
<keyword evidence="5" id="KW-0238">DNA-binding</keyword>
<dbReference type="PROSITE" id="PS50109">
    <property type="entry name" value="HIS_KIN"/>
    <property type="match status" value="1"/>
</dbReference>
<keyword evidence="13" id="KW-0808">Transferase</keyword>
<keyword evidence="4" id="KW-0805">Transcription regulation</keyword>
<dbReference type="InterPro" id="IPR003661">
    <property type="entry name" value="HisK_dim/P_dom"/>
</dbReference>
<dbReference type="Gene3D" id="2.130.10.10">
    <property type="entry name" value="YVTN repeat-like/Quinoprotein amine dehydrogenase"/>
    <property type="match status" value="2"/>
</dbReference>
<dbReference type="Pfam" id="PF07494">
    <property type="entry name" value="Reg_prop"/>
    <property type="match status" value="6"/>
</dbReference>
<dbReference type="InterPro" id="IPR015943">
    <property type="entry name" value="WD40/YVTN_repeat-like_dom_sf"/>
</dbReference>
<name>A0A4Y8L5X0_9BACT</name>
<evidence type="ECO:0000256" key="8">
    <source>
        <dbReference type="SAM" id="MobiDB-lite"/>
    </source>
</evidence>
<dbReference type="Gene3D" id="2.60.40.10">
    <property type="entry name" value="Immunoglobulins"/>
    <property type="match status" value="1"/>
</dbReference>
<dbReference type="Gene3D" id="1.10.287.130">
    <property type="match status" value="1"/>
</dbReference>
<dbReference type="Pfam" id="PF00072">
    <property type="entry name" value="Response_reg"/>
    <property type="match status" value="1"/>
</dbReference>
<dbReference type="InterPro" id="IPR005467">
    <property type="entry name" value="His_kinase_dom"/>
</dbReference>
<proteinExistence type="predicted"/>
<dbReference type="Pfam" id="PF12833">
    <property type="entry name" value="HTH_18"/>
    <property type="match status" value="1"/>
</dbReference>
<evidence type="ECO:0000259" key="12">
    <source>
        <dbReference type="PROSITE" id="PS50110"/>
    </source>
</evidence>
<evidence type="ECO:0000256" key="2">
    <source>
        <dbReference type="ARBA" id="ARBA00012438"/>
    </source>
</evidence>
<dbReference type="GO" id="GO:0043565">
    <property type="term" value="F:sequence-specific DNA binding"/>
    <property type="evidence" value="ECO:0007669"/>
    <property type="project" value="InterPro"/>
</dbReference>
<dbReference type="EC" id="2.7.13.3" evidence="2"/>
<evidence type="ECO:0000256" key="9">
    <source>
        <dbReference type="SAM" id="Phobius"/>
    </source>
</evidence>
<dbReference type="PROSITE" id="PS00041">
    <property type="entry name" value="HTH_ARAC_FAMILY_1"/>
    <property type="match status" value="1"/>
</dbReference>
<keyword evidence="9" id="KW-1133">Transmembrane helix</keyword>
<dbReference type="CDD" id="cd00146">
    <property type="entry name" value="PKD"/>
    <property type="match status" value="1"/>
</dbReference>
<dbReference type="Gene3D" id="3.30.565.10">
    <property type="entry name" value="Histidine kinase-like ATPase, C-terminal domain"/>
    <property type="match status" value="1"/>
</dbReference>
<dbReference type="CDD" id="cd00082">
    <property type="entry name" value="HisKA"/>
    <property type="match status" value="1"/>
</dbReference>
<evidence type="ECO:0000256" key="6">
    <source>
        <dbReference type="ARBA" id="ARBA00023163"/>
    </source>
</evidence>
<dbReference type="Gene3D" id="1.10.10.60">
    <property type="entry name" value="Homeodomain-like"/>
    <property type="match status" value="2"/>
</dbReference>
<reference evidence="13 14" key="1">
    <citation type="submission" date="2019-03" db="EMBL/GenBank/DDBJ databases">
        <title>San Antonio Military Medical Center submission to MRSN (WRAIR), pending publication.</title>
        <authorList>
            <person name="Blyth D.M."/>
            <person name="Mccarthy S.L."/>
            <person name="Schall S.E."/>
            <person name="Stam J.A."/>
            <person name="Ong A.C."/>
            <person name="Mcgann P.T."/>
        </authorList>
    </citation>
    <scope>NUCLEOTIDE SEQUENCE [LARGE SCALE GENOMIC DNA]</scope>
    <source>
        <strain evidence="13 14">MRSN571793</strain>
    </source>
</reference>
<dbReference type="GO" id="GO:0003700">
    <property type="term" value="F:DNA-binding transcription factor activity"/>
    <property type="evidence" value="ECO:0007669"/>
    <property type="project" value="InterPro"/>
</dbReference>
<evidence type="ECO:0000256" key="7">
    <source>
        <dbReference type="PROSITE-ProRule" id="PRU00169"/>
    </source>
</evidence>
<dbReference type="CDD" id="cd00075">
    <property type="entry name" value="HATPase"/>
    <property type="match status" value="1"/>
</dbReference>
<evidence type="ECO:0000256" key="5">
    <source>
        <dbReference type="ARBA" id="ARBA00023125"/>
    </source>
</evidence>
<dbReference type="InterPro" id="IPR018060">
    <property type="entry name" value="HTH_AraC"/>
</dbReference>
<comment type="catalytic activity">
    <reaction evidence="1">
        <text>ATP + protein L-histidine = ADP + protein N-phospho-L-histidine.</text>
        <dbReference type="EC" id="2.7.13.3"/>
    </reaction>
</comment>
<dbReference type="SUPFAM" id="SSF46689">
    <property type="entry name" value="Homeodomain-like"/>
    <property type="match status" value="1"/>
</dbReference>
<dbReference type="OrthoDB" id="717811at2"/>
<evidence type="ECO:0000256" key="3">
    <source>
        <dbReference type="ARBA" id="ARBA00022553"/>
    </source>
</evidence>
<dbReference type="PANTHER" id="PTHR43547:SF2">
    <property type="entry name" value="HYBRID SIGNAL TRANSDUCTION HISTIDINE KINASE C"/>
    <property type="match status" value="1"/>
</dbReference>
<dbReference type="InterPro" id="IPR013783">
    <property type="entry name" value="Ig-like_fold"/>
</dbReference>
<dbReference type="InterPro" id="IPR001789">
    <property type="entry name" value="Sig_transdc_resp-reg_receiver"/>
</dbReference>
<sequence>MNRYSIIIFIILLLPVFIPKANSQNYTNFQFKKIGVDTGLSESSVYCVLQDTKGFMWFGTKDGLNRYDGSKFRTFRYSKDNTHSIGNNFIRSIAQVNDNTIYLGTDAGVYMMNTYDETFTKLTTATKEQIRMTSAINSLLVDKDGFVWIGSMHQGIFRYDPKRHILQRIPVLKTNLDGSSVWTIYQDKSGTIWAGSRMGLLRYNKDIYQFEPVKGLFDSKSETEYETLSIYEDDKGNLWLGTWDHGLKLYNKQDNGLQSFFTKSSPTYITHIRTLFRYSEHNILVGSDDGLYLLDINNYNYYRIDIPQLHHSLSDQNIYSISKDTEGGLWIGTYFGGINYLTPSISSIETYYPDRYPGTLSGKAVSQFCEDPQGNIWIATEDGGINYFNVTTKRITQPIQTSYHNTHALLLDGDNLMIGTFSRGIDIYNTKTKSIKNLRNSISDANTLDNDCIFSLYKTRNGTIYAGSTMGLNLFHKESNSFTRVNEVPGFIYDMKEDDYSNLWIATYGTGVIRYNYESKKWTYYDQILKGNDPIVGSKLTGIYIDSQKRLLFSSEGRGIFLYDYRTDRFSNISESNKLPNNVVYGILDDHFGNLWLSCNKGLVCTNTANPEQYKLYTKEDGLQSNQFNFKSSYKSRDGKLYFGGVNGFSCFYPQDLINIKNPIIPPVEITRINILGDTNEQLAQELQTKLNMKQKIELRYNQASFTISFVSLSYISQNKNQYAYKLEGVDNDWNYVGNTQNVTYVNLPPGEYTFKVKASNNDNIWNNEGTSVSIKILPPFWLSIPALIVYTLLVLLSIYGTINYFIRKNKNKQKHYLESIKNEQETLAFKSKIEFFTNIAHEIRTPLSLINAPLEEIINTNNSENNTKQNLEIIEKNCERLNILINQLLDFRNVSPSQYIINAEKLNLNKFLTELYDRFKKTIQKKNIEFNLSLPPSNVNTNVTFDADALTKIIDNLLTNALKYTSNRIDLKLIPNTDNSFHVLVVDNGKGISDNNKQLIFDPFYQISKEDKNIGYGIGLSLVKFLSDKLGCQIRVSDNSGGGSIFTFTVRDIQIDNTPDKPETKDQNDQTSGTLNRQNEPKSRYTILVVDDNADMSAYLKKSLENEYIVNIANDVKEAFLLLDGELVYDLIISDIMMPEIDGIAFTKKLKEDINYSHIPLILLSAKTENWTKVEGLRSGADVFIEKPFSMLYIKAQISSMLENRRSLLENFNKMPFASYSLLTSNKRDETFFNKINEEIEKHISEENFSVESLSEILGMSRSNLQRKLKSICGVTPGDYLRDYRLKKACKILLETDLRINEVAFMVGFNSASYFTKAFIKSYGMSPKEFIKENLGSPSS</sequence>
<feature type="transmembrane region" description="Helical" evidence="9">
    <location>
        <begin position="781"/>
        <end position="807"/>
    </location>
</feature>